<comment type="caution">
    <text evidence="2">The sequence shown here is derived from an EMBL/GenBank/DDBJ whole genome shotgun (WGS) entry which is preliminary data.</text>
</comment>
<evidence type="ECO:0000313" key="2">
    <source>
        <dbReference type="EMBL" id="GAY68456.1"/>
    </source>
</evidence>
<keyword evidence="3" id="KW-1185">Reference proteome</keyword>
<dbReference type="AlphaFoldDB" id="A0A2H5QV04"/>
<evidence type="ECO:0000313" key="3">
    <source>
        <dbReference type="Proteomes" id="UP000236630"/>
    </source>
</evidence>
<dbReference type="Proteomes" id="UP000236630">
    <property type="component" value="Unassembled WGS sequence"/>
</dbReference>
<dbReference type="EMBL" id="BDQV01000885">
    <property type="protein sequence ID" value="GAY68456.1"/>
    <property type="molecule type" value="Genomic_DNA"/>
</dbReference>
<organism evidence="2 3">
    <name type="scientific">Citrus unshiu</name>
    <name type="common">Satsuma mandarin</name>
    <name type="synonym">Citrus nobilis var. unshiu</name>
    <dbReference type="NCBI Taxonomy" id="55188"/>
    <lineage>
        <taxon>Eukaryota</taxon>
        <taxon>Viridiplantae</taxon>
        <taxon>Streptophyta</taxon>
        <taxon>Embryophyta</taxon>
        <taxon>Tracheophyta</taxon>
        <taxon>Spermatophyta</taxon>
        <taxon>Magnoliopsida</taxon>
        <taxon>eudicotyledons</taxon>
        <taxon>Gunneridae</taxon>
        <taxon>Pentapetalae</taxon>
        <taxon>rosids</taxon>
        <taxon>malvids</taxon>
        <taxon>Sapindales</taxon>
        <taxon>Rutaceae</taxon>
        <taxon>Aurantioideae</taxon>
        <taxon>Citrus</taxon>
    </lineage>
</organism>
<accession>A0A2H5QV04</accession>
<gene>
    <name evidence="2" type="ORF">CUMW_264270</name>
</gene>
<protein>
    <submittedName>
        <fullName evidence="2">Uncharacterized protein</fullName>
    </submittedName>
</protein>
<feature type="region of interest" description="Disordered" evidence="1">
    <location>
        <begin position="58"/>
        <end position="81"/>
    </location>
</feature>
<feature type="compositionally biased region" description="Basic and acidic residues" evidence="1">
    <location>
        <begin position="71"/>
        <end position="81"/>
    </location>
</feature>
<sequence>MEKTTPVEVLVAQRLSASFYGEIDSRWMAMGRGGEGTDIPVPIPDILHISPSPPCPHQNCLRGSPSPPRIIRRDLRGVPDP</sequence>
<reference evidence="2 3" key="1">
    <citation type="journal article" date="2017" name="Front. Genet.">
        <title>Draft sequencing of the heterozygous diploid genome of Satsuma (Citrus unshiu Marc.) using a hybrid assembly approach.</title>
        <authorList>
            <person name="Shimizu T."/>
            <person name="Tanizawa Y."/>
            <person name="Mochizuki T."/>
            <person name="Nagasaki H."/>
            <person name="Yoshioka T."/>
            <person name="Toyoda A."/>
            <person name="Fujiyama A."/>
            <person name="Kaminuma E."/>
            <person name="Nakamura Y."/>
        </authorList>
    </citation>
    <scope>NUCLEOTIDE SEQUENCE [LARGE SCALE GENOMIC DNA]</scope>
    <source>
        <strain evidence="3">cv. Miyagawa wase</strain>
    </source>
</reference>
<evidence type="ECO:0000256" key="1">
    <source>
        <dbReference type="SAM" id="MobiDB-lite"/>
    </source>
</evidence>
<name>A0A2H5QV04_CITUN</name>
<proteinExistence type="predicted"/>